<gene>
    <name evidence="7 9" type="primary">cpdA</name>
    <name evidence="9" type="ORF">NCTC11470_02175</name>
</gene>
<feature type="binding site" evidence="7">
    <location>
        <position position="215"/>
    </location>
    <ligand>
        <name>Fe cation</name>
        <dbReference type="ChEBI" id="CHEBI:24875"/>
        <label>1</label>
    </ligand>
</feature>
<evidence type="ECO:0000256" key="3">
    <source>
        <dbReference type="ARBA" id="ARBA00022801"/>
    </source>
</evidence>
<dbReference type="PANTHER" id="PTHR42988:SF2">
    <property type="entry name" value="CYCLIC NUCLEOTIDE PHOSPHODIESTERASE CBUA0032-RELATED"/>
    <property type="match status" value="1"/>
</dbReference>
<feature type="binding site" evidence="7">
    <location>
        <position position="34"/>
    </location>
    <ligand>
        <name>AMP</name>
        <dbReference type="ChEBI" id="CHEBI:456215"/>
    </ligand>
</feature>
<dbReference type="NCBIfam" id="NF008359">
    <property type="entry name" value="PRK11148.1"/>
    <property type="match status" value="1"/>
</dbReference>
<dbReference type="InterPro" id="IPR004843">
    <property type="entry name" value="Calcineurin-like_PHP"/>
</dbReference>
<dbReference type="HAMAP" id="MF_00905">
    <property type="entry name" value="cAMP_phosphodiest_CpdA"/>
    <property type="match status" value="1"/>
</dbReference>
<evidence type="ECO:0000256" key="6">
    <source>
        <dbReference type="ARBA" id="ARBA00025742"/>
    </source>
</evidence>
<comment type="cofactor">
    <cofactor evidence="7">
        <name>Fe(2+)</name>
        <dbReference type="ChEBI" id="CHEBI:29033"/>
    </cofactor>
    <text evidence="7">Binds 2 Fe(2+) ions per subunit.</text>
</comment>
<evidence type="ECO:0000259" key="8">
    <source>
        <dbReference type="Pfam" id="PF00149"/>
    </source>
</evidence>
<name>A0A380PVW5_YERFR</name>
<dbReference type="EC" id="3.1.4.53" evidence="7"/>
<dbReference type="PANTHER" id="PTHR42988">
    <property type="entry name" value="PHOSPHOHYDROLASE"/>
    <property type="match status" value="1"/>
</dbReference>
<evidence type="ECO:0000256" key="4">
    <source>
        <dbReference type="ARBA" id="ARBA00023004"/>
    </source>
</evidence>
<evidence type="ECO:0000313" key="10">
    <source>
        <dbReference type="Proteomes" id="UP000254835"/>
    </source>
</evidence>
<feature type="binding site" evidence="7">
    <location>
        <position position="74"/>
    </location>
    <ligand>
        <name>Fe cation</name>
        <dbReference type="ChEBI" id="CHEBI:24875"/>
        <label>1</label>
    </ligand>
</feature>
<feature type="binding site" evidence="7">
    <location>
        <position position="215"/>
    </location>
    <ligand>
        <name>AMP</name>
        <dbReference type="ChEBI" id="CHEBI:456215"/>
    </ligand>
</feature>
<evidence type="ECO:0000256" key="1">
    <source>
        <dbReference type="ARBA" id="ARBA00022723"/>
    </source>
</evidence>
<feature type="binding site" evidence="7">
    <location>
        <position position="32"/>
    </location>
    <ligand>
        <name>Fe cation</name>
        <dbReference type="ChEBI" id="CHEBI:24875"/>
        <label>1</label>
    </ligand>
</feature>
<feature type="binding site" evidence="7">
    <location>
        <position position="174"/>
    </location>
    <ligand>
        <name>Fe cation</name>
        <dbReference type="ChEBI" id="CHEBI:24875"/>
        <label>2</label>
    </ligand>
</feature>
<keyword evidence="4 7" id="KW-0408">Iron</keyword>
<dbReference type="AlphaFoldDB" id="A0A380PVW5"/>
<reference evidence="9 10" key="1">
    <citation type="submission" date="2018-06" db="EMBL/GenBank/DDBJ databases">
        <authorList>
            <consortium name="Pathogen Informatics"/>
            <person name="Doyle S."/>
        </authorList>
    </citation>
    <scope>NUCLEOTIDE SEQUENCE [LARGE SCALE GENOMIC DNA]</scope>
    <source>
        <strain evidence="9 10">NCTC11470</strain>
    </source>
</reference>
<dbReference type="FunFam" id="3.60.21.10:FF:000014">
    <property type="entry name" value="3',5'-cyclic adenosine monophosphate phosphodiesterase CpdA"/>
    <property type="match status" value="1"/>
</dbReference>
<dbReference type="GO" id="GO:0000166">
    <property type="term" value="F:nucleotide binding"/>
    <property type="evidence" value="ECO:0007669"/>
    <property type="project" value="UniProtKB-UniRule"/>
</dbReference>
<comment type="function">
    <text evidence="7">Hydrolyzes cAMP to 5'-AMP. Plays an important regulatory role in modulating the intracellular concentration of cAMP, thereby influencing cAMP-dependent processes.</text>
</comment>
<evidence type="ECO:0000313" key="9">
    <source>
        <dbReference type="EMBL" id="SUP77117.1"/>
    </source>
</evidence>
<keyword evidence="1 7" id="KW-0479">Metal-binding</keyword>
<dbReference type="InterPro" id="IPR046379">
    <property type="entry name" value="cAMP_phosphodiest_CpdA"/>
</dbReference>
<comment type="similarity">
    <text evidence="6 7">Belongs to the cyclic nucleotide phosphodiesterase class-III family.</text>
</comment>
<dbReference type="Proteomes" id="UP000254835">
    <property type="component" value="Unassembled WGS sequence"/>
</dbReference>
<feature type="binding site" evidence="7">
    <location>
        <position position="213"/>
    </location>
    <ligand>
        <name>Fe cation</name>
        <dbReference type="ChEBI" id="CHEBI:24875"/>
        <label>2</label>
    </ligand>
</feature>
<keyword evidence="3 7" id="KW-0378">Hydrolase</keyword>
<dbReference type="Pfam" id="PF00149">
    <property type="entry name" value="Metallophos"/>
    <property type="match status" value="1"/>
</dbReference>
<organism evidence="9 10">
    <name type="scientific">Yersinia frederiksenii</name>
    <dbReference type="NCBI Taxonomy" id="29484"/>
    <lineage>
        <taxon>Bacteria</taxon>
        <taxon>Pseudomonadati</taxon>
        <taxon>Pseudomonadota</taxon>
        <taxon>Gammaproteobacteria</taxon>
        <taxon>Enterobacterales</taxon>
        <taxon>Yersiniaceae</taxon>
        <taxon>Yersinia</taxon>
    </lineage>
</organism>
<dbReference type="InterPro" id="IPR026575">
    <property type="entry name" value="GpdQ/CpdA-like"/>
</dbReference>
<dbReference type="InterPro" id="IPR050884">
    <property type="entry name" value="CNP_phosphodiesterase-III"/>
</dbReference>
<evidence type="ECO:0000256" key="5">
    <source>
        <dbReference type="ARBA" id="ARBA00023149"/>
    </source>
</evidence>
<evidence type="ECO:0000256" key="2">
    <source>
        <dbReference type="ARBA" id="ARBA00022741"/>
    </source>
</evidence>
<evidence type="ECO:0000256" key="7">
    <source>
        <dbReference type="HAMAP-Rule" id="MF_00905"/>
    </source>
</evidence>
<dbReference type="GO" id="GO:0046872">
    <property type="term" value="F:metal ion binding"/>
    <property type="evidence" value="ECO:0007669"/>
    <property type="project" value="UniProtKB-UniRule"/>
</dbReference>
<keyword evidence="2 7" id="KW-0547">Nucleotide-binding</keyword>
<comment type="catalytic activity">
    <reaction evidence="7">
        <text>3',5'-cyclic AMP + H2O = AMP + H(+)</text>
        <dbReference type="Rhea" id="RHEA:25277"/>
        <dbReference type="ChEBI" id="CHEBI:15377"/>
        <dbReference type="ChEBI" id="CHEBI:15378"/>
        <dbReference type="ChEBI" id="CHEBI:58165"/>
        <dbReference type="ChEBI" id="CHEBI:456215"/>
        <dbReference type="EC" id="3.1.4.53"/>
    </reaction>
</comment>
<sequence>MGRVQKQGHHLESLFKLPMASGAKARILQITDTHLFAGEYETLLGINTSRSYRAVLDAIIAEQRPFDLIVATGDLAQDHSVAAYQNFAKGISRLPAPCVWLPGNHDFQPAMVDALADSGIAPSKHVLVGDNWQILLLDSQVFGVPYGELSDYQLEWMERCLVTHSERYTLVLLHHHPMPSGCTWLDQHSLRNAHMLAAVLTRYPRVTTLLCGHIHQDLDLDWYGKRLLASPSTCVQFKPHCTNFTLDTVAPGWRYLDLLPDGILETEVRRLASDEFCPDMDSDGY</sequence>
<feature type="domain" description="Calcineurin-like phosphoesterase" evidence="8">
    <location>
        <begin position="26"/>
        <end position="216"/>
    </location>
</feature>
<keyword evidence="5 7" id="KW-0114">cAMP</keyword>
<feature type="binding site" evidence="7">
    <location>
        <begin position="104"/>
        <end position="105"/>
    </location>
    <ligand>
        <name>AMP</name>
        <dbReference type="ChEBI" id="CHEBI:456215"/>
    </ligand>
</feature>
<accession>A0A380PVW5</accession>
<dbReference type="InterPro" id="IPR029052">
    <property type="entry name" value="Metallo-depent_PP-like"/>
</dbReference>
<protein>
    <recommendedName>
        <fullName evidence="7">3',5'-cyclic adenosine monophosphate phosphodiesterase CpdA</fullName>
        <shortName evidence="7">3',5'-cyclic AMP phosphodiesterase</shortName>
        <shortName evidence="7">cAMP phosphodiesterase</shortName>
        <ecNumber evidence="7">3.1.4.53</ecNumber>
    </recommendedName>
</protein>
<feature type="binding site" evidence="7">
    <location>
        <position position="74"/>
    </location>
    <ligand>
        <name>AMP</name>
        <dbReference type="ChEBI" id="CHEBI:456215"/>
    </ligand>
</feature>
<feature type="binding site" evidence="7">
    <location>
        <position position="104"/>
    </location>
    <ligand>
        <name>Fe cation</name>
        <dbReference type="ChEBI" id="CHEBI:24875"/>
        <label>2</label>
    </ligand>
</feature>
<dbReference type="Gene3D" id="3.60.21.10">
    <property type="match status" value="1"/>
</dbReference>
<dbReference type="CDD" id="cd07402">
    <property type="entry name" value="MPP_GpdQ"/>
    <property type="match status" value="1"/>
</dbReference>
<proteinExistence type="inferred from homology"/>
<dbReference type="EMBL" id="UHJA01000001">
    <property type="protein sequence ID" value="SUP77117.1"/>
    <property type="molecule type" value="Genomic_DNA"/>
</dbReference>
<feature type="binding site" evidence="7">
    <location>
        <position position="74"/>
    </location>
    <ligand>
        <name>Fe cation</name>
        <dbReference type="ChEBI" id="CHEBI:24875"/>
        <label>2</label>
    </ligand>
</feature>
<feature type="binding site" evidence="7">
    <location>
        <position position="34"/>
    </location>
    <ligand>
        <name>Fe cation</name>
        <dbReference type="ChEBI" id="CHEBI:24875"/>
        <label>1</label>
    </ligand>
</feature>
<dbReference type="SUPFAM" id="SSF56300">
    <property type="entry name" value="Metallo-dependent phosphatases"/>
    <property type="match status" value="1"/>
</dbReference>
<dbReference type="GO" id="GO:0004115">
    <property type="term" value="F:3',5'-cyclic-AMP phosphodiesterase activity"/>
    <property type="evidence" value="ECO:0007669"/>
    <property type="project" value="UniProtKB-UniRule"/>
</dbReference>